<evidence type="ECO:0000256" key="1">
    <source>
        <dbReference type="ARBA" id="ARBA00040565"/>
    </source>
</evidence>
<organism evidence="2 3">
    <name type="scientific">[Candida] subhashii</name>
    <dbReference type="NCBI Taxonomy" id="561895"/>
    <lineage>
        <taxon>Eukaryota</taxon>
        <taxon>Fungi</taxon>
        <taxon>Dikarya</taxon>
        <taxon>Ascomycota</taxon>
        <taxon>Saccharomycotina</taxon>
        <taxon>Pichiomycetes</taxon>
        <taxon>Debaryomycetaceae</taxon>
        <taxon>Spathaspora</taxon>
    </lineage>
</organism>
<dbReference type="PANTHER" id="PTHR10746">
    <property type="entry name" value="50S RIBOSOMAL PROTEIN L4"/>
    <property type="match status" value="1"/>
</dbReference>
<dbReference type="GO" id="GO:0005840">
    <property type="term" value="C:ribosome"/>
    <property type="evidence" value="ECO:0007669"/>
    <property type="project" value="InterPro"/>
</dbReference>
<dbReference type="GeneID" id="73472712"/>
<sequence>MFRQSIRQLATAATTTPIASAAVATTAAGTASAAATTSSASTATVDVAESTTTTTIDEPVFHNVQPAKYTLGSLRAFPSLNPFTFIPLPAKFFTMPERKDILWSAVVFEADGERVGSNWAPTKGDKLFSNRKVRPQKGTGRARLGDANSPHLYNAIKAHVIQAPHDWSTELPDKIYSKAWSSAFSEQYKAGNLFIIGADPEGKVQSDRKGDGSIVDFNVCDPLVYDKFAKSHNVKGKGLLFITNSKRDNLSQSAKERDSKKFIVKTKEDVDVRDILKANRIYVELPALQWIIGKHTV</sequence>
<reference evidence="2 3" key="1">
    <citation type="journal article" date="2021" name="DNA Res.">
        <title>Genome analysis of Candida subhashii reveals its hybrid nature and dual mitochondrial genome conformations.</title>
        <authorList>
            <person name="Mixao V."/>
            <person name="Hegedusova E."/>
            <person name="Saus E."/>
            <person name="Pryszcz L.P."/>
            <person name="Cillingova A."/>
            <person name="Nosek J."/>
            <person name="Gabaldon T."/>
        </authorList>
    </citation>
    <scope>NUCLEOTIDE SEQUENCE [LARGE SCALE GENOMIC DNA]</scope>
    <source>
        <strain evidence="2 3">CBS 10753</strain>
    </source>
</reference>
<dbReference type="GO" id="GO:0006412">
    <property type="term" value="P:translation"/>
    <property type="evidence" value="ECO:0007669"/>
    <property type="project" value="InterPro"/>
</dbReference>
<dbReference type="InterPro" id="IPR013005">
    <property type="entry name" value="Ribosomal_uL4-like"/>
</dbReference>
<dbReference type="OrthoDB" id="275876at2759"/>
<evidence type="ECO:0000313" key="2">
    <source>
        <dbReference type="EMBL" id="KAG7660646.1"/>
    </source>
</evidence>
<evidence type="ECO:0000313" key="3">
    <source>
        <dbReference type="Proteomes" id="UP000694255"/>
    </source>
</evidence>
<protein>
    <recommendedName>
        <fullName evidence="1">Large ribosomal subunit protein uL4m</fullName>
    </recommendedName>
</protein>
<dbReference type="InterPro" id="IPR002136">
    <property type="entry name" value="Ribosomal_uL4"/>
</dbReference>
<dbReference type="RefSeq" id="XP_049260879.1">
    <property type="nucleotide sequence ID" value="XM_049410030.1"/>
</dbReference>
<dbReference type="EMBL" id="JAGSYN010000276">
    <property type="protein sequence ID" value="KAG7660646.1"/>
    <property type="molecule type" value="Genomic_DNA"/>
</dbReference>
<name>A0A8J5UJ08_9ASCO</name>
<dbReference type="PANTHER" id="PTHR10746:SF6">
    <property type="entry name" value="LARGE RIBOSOMAL SUBUNIT PROTEIN UL4M"/>
    <property type="match status" value="1"/>
</dbReference>
<comment type="caution">
    <text evidence="2">The sequence shown here is derived from an EMBL/GenBank/DDBJ whole genome shotgun (WGS) entry which is preliminary data.</text>
</comment>
<keyword evidence="3" id="KW-1185">Reference proteome</keyword>
<proteinExistence type="predicted"/>
<dbReference type="AlphaFoldDB" id="A0A8J5UJ08"/>
<dbReference type="GO" id="GO:0003735">
    <property type="term" value="F:structural constituent of ribosome"/>
    <property type="evidence" value="ECO:0007669"/>
    <property type="project" value="InterPro"/>
</dbReference>
<dbReference type="Pfam" id="PF00573">
    <property type="entry name" value="Ribosomal_L4"/>
    <property type="match status" value="1"/>
</dbReference>
<accession>A0A8J5UJ08</accession>
<dbReference type="Proteomes" id="UP000694255">
    <property type="component" value="Unassembled WGS sequence"/>
</dbReference>
<gene>
    <name evidence="2" type="ORF">J8A68_005912</name>
</gene>